<protein>
    <recommendedName>
        <fullName evidence="3">GLPGLI family protein</fullName>
    </recommendedName>
</protein>
<keyword evidence="2" id="KW-1185">Reference proteome</keyword>
<dbReference type="NCBIfam" id="TIGR01200">
    <property type="entry name" value="GLPGLI"/>
    <property type="match status" value="1"/>
</dbReference>
<evidence type="ECO:0000313" key="1">
    <source>
        <dbReference type="EMBL" id="GHA48559.1"/>
    </source>
</evidence>
<proteinExistence type="predicted"/>
<comment type="caution">
    <text evidence="1">The sequence shown here is derived from an EMBL/GenBank/DDBJ whole genome shotgun (WGS) entry which is preliminary data.</text>
</comment>
<dbReference type="Proteomes" id="UP000610456">
    <property type="component" value="Unassembled WGS sequence"/>
</dbReference>
<dbReference type="EMBL" id="BMXB01000019">
    <property type="protein sequence ID" value="GHA48559.1"/>
    <property type="molecule type" value="Genomic_DNA"/>
</dbReference>
<reference evidence="1" key="2">
    <citation type="submission" date="2020-09" db="EMBL/GenBank/DDBJ databases">
        <authorList>
            <person name="Sun Q."/>
            <person name="Kim S."/>
        </authorList>
    </citation>
    <scope>NUCLEOTIDE SEQUENCE</scope>
    <source>
        <strain evidence="1">KCTC 12719</strain>
    </source>
</reference>
<sequence>MPQQGIAQKSFSDEFKYKAIYKLTYQPDSTDANSVRSEFMILYLGEKISRFSSAERSRGDSILRHRKRNRLEFTGRFQGAPQTKFDYYVFKGIPEGELSYTRKIVKDNFRYVQDLDLFNWEIQPETKEVSGYQAQKATTNFSGREYTAWFTSEIPIPEGPHKFNGLPELIVEIRDQKDHYSFVLTEFKEIEGIPFDFTTKDYNTTNQRKCKEVVEKYNFDPFAAMERYGMKIHFTPEQEREAKKEVKEKFEKYNNLFELK</sequence>
<dbReference type="AlphaFoldDB" id="A0A918VZY7"/>
<reference evidence="1" key="1">
    <citation type="journal article" date="2014" name="Int. J. Syst. Evol. Microbiol.">
        <title>Complete genome sequence of Corynebacterium casei LMG S-19264T (=DSM 44701T), isolated from a smear-ripened cheese.</title>
        <authorList>
            <consortium name="US DOE Joint Genome Institute (JGI-PGF)"/>
            <person name="Walter F."/>
            <person name="Albersmeier A."/>
            <person name="Kalinowski J."/>
            <person name="Ruckert C."/>
        </authorList>
    </citation>
    <scope>NUCLEOTIDE SEQUENCE</scope>
    <source>
        <strain evidence="1">KCTC 12719</strain>
    </source>
</reference>
<dbReference type="Pfam" id="PF09697">
    <property type="entry name" value="Porph_ging"/>
    <property type="match status" value="1"/>
</dbReference>
<name>A0A918VZY7_9FLAO</name>
<accession>A0A918VZY7</accession>
<organism evidence="1 2">
    <name type="scientific">Salinimicrobium marinum</name>
    <dbReference type="NCBI Taxonomy" id="680283"/>
    <lineage>
        <taxon>Bacteria</taxon>
        <taxon>Pseudomonadati</taxon>
        <taxon>Bacteroidota</taxon>
        <taxon>Flavobacteriia</taxon>
        <taxon>Flavobacteriales</taxon>
        <taxon>Flavobacteriaceae</taxon>
        <taxon>Salinimicrobium</taxon>
    </lineage>
</organism>
<gene>
    <name evidence="1" type="ORF">GCM10007103_31840</name>
</gene>
<evidence type="ECO:0008006" key="3">
    <source>
        <dbReference type="Google" id="ProtNLM"/>
    </source>
</evidence>
<dbReference type="InterPro" id="IPR005901">
    <property type="entry name" value="GLPGLI"/>
</dbReference>
<evidence type="ECO:0000313" key="2">
    <source>
        <dbReference type="Proteomes" id="UP000610456"/>
    </source>
</evidence>